<dbReference type="Pfam" id="PF03567">
    <property type="entry name" value="Sulfotransfer_2"/>
    <property type="match status" value="1"/>
</dbReference>
<dbReference type="RefSeq" id="WP_090734583.1">
    <property type="nucleotide sequence ID" value="NZ_FOHO01000006.1"/>
</dbReference>
<protein>
    <submittedName>
        <fullName evidence="1">Sulfotransferase family protein</fullName>
    </submittedName>
</protein>
<dbReference type="AlphaFoldDB" id="A0A1I0F6Q6"/>
<dbReference type="GO" id="GO:0016020">
    <property type="term" value="C:membrane"/>
    <property type="evidence" value="ECO:0007669"/>
    <property type="project" value="InterPro"/>
</dbReference>
<name>A0A1I0F6Q6_9RHOB</name>
<dbReference type="Proteomes" id="UP000199180">
    <property type="component" value="Unassembled WGS sequence"/>
</dbReference>
<sequence length="293" mass="32679">MTDLAAAAGHSVFFAPPLRPGPANAQAEQFAAAHADGFADTDAAAQFLRSIHMPASGRWAFLNNGKAGTSSARRLLFRLEFGVPLTTEWDMPQDINPDSVVHHMQATGWILRPVLALRNGPARLQKALRIATVRHPTERVLSAFDYLCQSHDLRHSWFAADRLRMNATVGFDWTRHPRTAEGLARFLAYVELTRDKMGSAAIDPHWRPQIDNIRPDIYRPDILGRVEDMPGFCHQVADRLGHNLPDGFAAPKANSQARRSDRADLLTPANRHHIGQLYAEDFGWLGYDPDQPS</sequence>
<dbReference type="InterPro" id="IPR027417">
    <property type="entry name" value="P-loop_NTPase"/>
</dbReference>
<dbReference type="GO" id="GO:0008146">
    <property type="term" value="F:sulfotransferase activity"/>
    <property type="evidence" value="ECO:0007669"/>
    <property type="project" value="InterPro"/>
</dbReference>
<dbReference type="EMBL" id="FOHO01000006">
    <property type="protein sequence ID" value="SET53648.1"/>
    <property type="molecule type" value="Genomic_DNA"/>
</dbReference>
<reference evidence="1 2" key="1">
    <citation type="submission" date="2016-10" db="EMBL/GenBank/DDBJ databases">
        <authorList>
            <person name="de Groot N.N."/>
        </authorList>
    </citation>
    <scope>NUCLEOTIDE SEQUENCE [LARGE SCALE GENOMIC DNA]</scope>
    <source>
        <strain evidence="1 2">DSM 17862</strain>
    </source>
</reference>
<proteinExistence type="predicted"/>
<evidence type="ECO:0000313" key="2">
    <source>
        <dbReference type="Proteomes" id="UP000199180"/>
    </source>
</evidence>
<organism evidence="1 2">
    <name type="scientific">Paracoccus homiensis</name>
    <dbReference type="NCBI Taxonomy" id="364199"/>
    <lineage>
        <taxon>Bacteria</taxon>
        <taxon>Pseudomonadati</taxon>
        <taxon>Pseudomonadota</taxon>
        <taxon>Alphaproteobacteria</taxon>
        <taxon>Rhodobacterales</taxon>
        <taxon>Paracoccaceae</taxon>
        <taxon>Paracoccus</taxon>
    </lineage>
</organism>
<dbReference type="SUPFAM" id="SSF52540">
    <property type="entry name" value="P-loop containing nucleoside triphosphate hydrolases"/>
    <property type="match status" value="1"/>
</dbReference>
<dbReference type="OrthoDB" id="1407035at2"/>
<dbReference type="InterPro" id="IPR005331">
    <property type="entry name" value="Sulfotransferase"/>
</dbReference>
<keyword evidence="1" id="KW-0808">Transferase</keyword>
<gene>
    <name evidence="1" type="ORF">SAMN04489858_106105</name>
</gene>
<evidence type="ECO:0000313" key="1">
    <source>
        <dbReference type="EMBL" id="SET53648.1"/>
    </source>
</evidence>
<dbReference type="STRING" id="364199.SAMN04489858_106105"/>
<accession>A0A1I0F6Q6</accession>
<keyword evidence="2" id="KW-1185">Reference proteome</keyword>